<sequence>MSRVRQVTIRHILVVIICQTRNSFFIWSELNKMVACVLKCLSIVALAAFATCVPFDPKTTCSFSFSSLLVDGAVRFDTVDRATFSNCYFNWEDWFGCTGGSECELVKPILAAFMPNDTAGLFQQCNGIKAIDFDTCVNGFVIRYGALFVPDGVLKYSPLPGECFGQRRVLTSVIWYITEHVRNDLCCSHREASNPFVPNLSKSFN</sequence>
<reference evidence="1" key="1">
    <citation type="submission" date="2023-05" db="EMBL/GenBank/DDBJ databases">
        <authorList>
            <person name="Zhao J."/>
            <person name="Li L."/>
            <person name="Duan Z."/>
        </authorList>
    </citation>
    <scope>NUCLEOTIDE SEQUENCE</scope>
    <source>
        <strain evidence="1">NMR-13</strain>
    </source>
</reference>
<evidence type="ECO:0000313" key="1">
    <source>
        <dbReference type="EMBL" id="WLK26105.1"/>
    </source>
</evidence>
<organism evidence="1">
    <name type="scientific">Mouse coronavirus</name>
    <dbReference type="NCBI Taxonomy" id="2913384"/>
    <lineage>
        <taxon>Viruses</taxon>
        <taxon>Riboviria</taxon>
        <taxon>Orthornavirae</taxon>
        <taxon>Pisuviricota</taxon>
        <taxon>Pisoniviricetes</taxon>
        <taxon>Nidovirales</taxon>
        <taxon>Cornidovirineae</taxon>
        <taxon>Coronaviridae</taxon>
    </lineage>
</organism>
<protein>
    <submittedName>
        <fullName evidence="1">Orf6 protein</fullName>
    </submittedName>
</protein>
<name>A0AA49X739_9NIDO</name>
<gene>
    <name evidence="1" type="primary">orf6</name>
</gene>
<proteinExistence type="predicted"/>
<accession>A0AA49X739</accession>
<dbReference type="EMBL" id="OQ939561">
    <property type="protein sequence ID" value="WLK26105.1"/>
    <property type="molecule type" value="Genomic_RNA"/>
</dbReference>